<dbReference type="InterPro" id="IPR001128">
    <property type="entry name" value="Cyt_P450"/>
</dbReference>
<dbReference type="Gene3D" id="1.10.630.10">
    <property type="entry name" value="Cytochrome P450"/>
    <property type="match status" value="1"/>
</dbReference>
<keyword evidence="11" id="KW-0503">Monooxygenase</keyword>
<evidence type="ECO:0000313" key="14">
    <source>
        <dbReference type="EnsemblMetazoa" id="AMAM015387-PA"/>
    </source>
</evidence>
<feature type="transmembrane region" description="Helical" evidence="13">
    <location>
        <begin position="6"/>
        <end position="26"/>
    </location>
</feature>
<dbReference type="InterPro" id="IPR050476">
    <property type="entry name" value="Insect_CytP450_Detox"/>
</dbReference>
<organism evidence="14 15">
    <name type="scientific">Anopheles maculatus</name>
    <dbReference type="NCBI Taxonomy" id="74869"/>
    <lineage>
        <taxon>Eukaryota</taxon>
        <taxon>Metazoa</taxon>
        <taxon>Ecdysozoa</taxon>
        <taxon>Arthropoda</taxon>
        <taxon>Hexapoda</taxon>
        <taxon>Insecta</taxon>
        <taxon>Pterygota</taxon>
        <taxon>Neoptera</taxon>
        <taxon>Endopterygota</taxon>
        <taxon>Diptera</taxon>
        <taxon>Nematocera</taxon>
        <taxon>Culicoidea</taxon>
        <taxon>Culicidae</taxon>
        <taxon>Anophelinae</taxon>
        <taxon>Anopheles</taxon>
        <taxon>Anopheles maculatus group</taxon>
    </lineage>
</organism>
<comment type="cofactor">
    <cofactor evidence="1">
        <name>heme</name>
        <dbReference type="ChEBI" id="CHEBI:30413"/>
    </cofactor>
</comment>
<keyword evidence="7" id="KW-0256">Endoplasmic reticulum</keyword>
<keyword evidence="12 13" id="KW-0472">Membrane</keyword>
<evidence type="ECO:0000256" key="5">
    <source>
        <dbReference type="ARBA" id="ARBA00022617"/>
    </source>
</evidence>
<evidence type="ECO:0000256" key="11">
    <source>
        <dbReference type="ARBA" id="ARBA00023033"/>
    </source>
</evidence>
<evidence type="ECO:0000256" key="13">
    <source>
        <dbReference type="SAM" id="Phobius"/>
    </source>
</evidence>
<reference evidence="15" key="1">
    <citation type="submission" date="2013-09" db="EMBL/GenBank/DDBJ databases">
        <title>The Genome Sequence of Anopheles maculatus species B.</title>
        <authorList>
            <consortium name="The Broad Institute Genomics Platform"/>
            <person name="Neafsey D.E."/>
            <person name="Besansky N."/>
            <person name="Howell P."/>
            <person name="Walton C."/>
            <person name="Young S.K."/>
            <person name="Zeng Q."/>
            <person name="Gargeya S."/>
            <person name="Fitzgerald M."/>
            <person name="Haas B."/>
            <person name="Abouelleil A."/>
            <person name="Allen A.W."/>
            <person name="Alvarado L."/>
            <person name="Arachchi H.M."/>
            <person name="Berlin A.M."/>
            <person name="Chapman S.B."/>
            <person name="Gainer-Dewar J."/>
            <person name="Goldberg J."/>
            <person name="Griggs A."/>
            <person name="Gujja S."/>
            <person name="Hansen M."/>
            <person name="Howarth C."/>
            <person name="Imamovic A."/>
            <person name="Ireland A."/>
            <person name="Larimer J."/>
            <person name="McCowan C."/>
            <person name="Murphy C."/>
            <person name="Pearson M."/>
            <person name="Poon T.W."/>
            <person name="Priest M."/>
            <person name="Roberts A."/>
            <person name="Saif S."/>
            <person name="Shea T."/>
            <person name="Sisk P."/>
            <person name="Sykes S."/>
            <person name="Wortman J."/>
            <person name="Nusbaum C."/>
            <person name="Birren B."/>
        </authorList>
    </citation>
    <scope>NUCLEOTIDE SEQUENCE [LARGE SCALE GENOMIC DNA]</scope>
    <source>
        <strain evidence="15">maculatus3</strain>
    </source>
</reference>
<evidence type="ECO:0000256" key="1">
    <source>
        <dbReference type="ARBA" id="ARBA00001971"/>
    </source>
</evidence>
<dbReference type="EnsemblMetazoa" id="AMAM015387-RA">
    <property type="protein sequence ID" value="AMAM015387-PA"/>
    <property type="gene ID" value="AMAM015387"/>
</dbReference>
<keyword evidence="13" id="KW-0812">Transmembrane</keyword>
<keyword evidence="10" id="KW-0408">Iron</keyword>
<evidence type="ECO:0000256" key="10">
    <source>
        <dbReference type="ARBA" id="ARBA00023004"/>
    </source>
</evidence>
<evidence type="ECO:0000256" key="6">
    <source>
        <dbReference type="ARBA" id="ARBA00022723"/>
    </source>
</evidence>
<keyword evidence="8" id="KW-0492">Microsome</keyword>
<sequence>MLIVEFWIAFGATVLLMVGFGLCLILDKRRTVWVDRRFPSTGRTSVLYGDYKAAGRTEHRMHTTQRLYRLFKARKWPIGGAVMYLTPCVIPTDPRLIEHILGEEFVKLGENVASESGTFENWWNTFEDKHFESIIGVVTEESVQITEMLGSSKAPVDVKAITELFVAGALTRCIFGKKYEDDSDMLPLTEKLAKQPSGIVWDVLSTAFPNKGFTRVLRKALNHVQEYPAILEELVSSIIKARTMDVNFLKHMTHEEQHTTAADRIAFEDTKSLMLELVQNVFFIASGTIIACLFEMGHNRKVQTNLHKVLKRSGDSMVDYLDKVIGETLRKYPPVDEISFVTGANNRLPSVDLVVPRNTKVIIPIYALHHDAEFYPNPNRFDPERPVLRSRKETLLYRPLGGVPFPIGSNLALLIVRVGLSKILAECTVRLSSATPATLLISPNQPIPYPSGRVELLINRVS</sequence>
<dbReference type="GO" id="GO:0005506">
    <property type="term" value="F:iron ion binding"/>
    <property type="evidence" value="ECO:0007669"/>
    <property type="project" value="InterPro"/>
</dbReference>
<evidence type="ECO:0000256" key="3">
    <source>
        <dbReference type="ARBA" id="ARBA00004406"/>
    </source>
</evidence>
<dbReference type="Proteomes" id="UP000075901">
    <property type="component" value="Unassembled WGS sequence"/>
</dbReference>
<name>A0A182SXF8_9DIPT</name>
<dbReference type="SUPFAM" id="SSF48264">
    <property type="entry name" value="Cytochrome P450"/>
    <property type="match status" value="1"/>
</dbReference>
<proteinExistence type="inferred from homology"/>
<dbReference type="PANTHER" id="PTHR24292:SF102">
    <property type="entry name" value="CYTOCHROME P450 FAMILY-RELATED"/>
    <property type="match status" value="1"/>
</dbReference>
<dbReference type="AlphaFoldDB" id="A0A182SXF8"/>
<evidence type="ECO:0000256" key="4">
    <source>
        <dbReference type="ARBA" id="ARBA00010617"/>
    </source>
</evidence>
<dbReference type="Pfam" id="PF00067">
    <property type="entry name" value="p450"/>
    <property type="match status" value="1"/>
</dbReference>
<keyword evidence="13" id="KW-1133">Transmembrane helix</keyword>
<reference evidence="14" key="2">
    <citation type="submission" date="2020-05" db="UniProtKB">
        <authorList>
            <consortium name="EnsemblMetazoa"/>
        </authorList>
    </citation>
    <scope>IDENTIFICATION</scope>
    <source>
        <strain evidence="14">maculatus3</strain>
    </source>
</reference>
<keyword evidence="9" id="KW-0560">Oxidoreductase</keyword>
<dbReference type="GO" id="GO:0004497">
    <property type="term" value="F:monooxygenase activity"/>
    <property type="evidence" value="ECO:0007669"/>
    <property type="project" value="UniProtKB-KW"/>
</dbReference>
<protein>
    <recommendedName>
        <fullName evidence="16">Cytochrome P450</fullName>
    </recommendedName>
</protein>
<dbReference type="InterPro" id="IPR036396">
    <property type="entry name" value="Cyt_P450_sf"/>
</dbReference>
<evidence type="ECO:0000256" key="12">
    <source>
        <dbReference type="ARBA" id="ARBA00023136"/>
    </source>
</evidence>
<keyword evidence="6" id="KW-0479">Metal-binding</keyword>
<dbReference type="VEuPathDB" id="VectorBase:AMAM015387"/>
<accession>A0A182SXF8</accession>
<keyword evidence="5" id="KW-0349">Heme</keyword>
<evidence type="ECO:0000256" key="2">
    <source>
        <dbReference type="ARBA" id="ARBA00004174"/>
    </source>
</evidence>
<dbReference type="GO" id="GO:0016705">
    <property type="term" value="F:oxidoreductase activity, acting on paired donors, with incorporation or reduction of molecular oxygen"/>
    <property type="evidence" value="ECO:0007669"/>
    <property type="project" value="InterPro"/>
</dbReference>
<evidence type="ECO:0000256" key="9">
    <source>
        <dbReference type="ARBA" id="ARBA00023002"/>
    </source>
</evidence>
<dbReference type="GO" id="GO:0020037">
    <property type="term" value="F:heme binding"/>
    <property type="evidence" value="ECO:0007669"/>
    <property type="project" value="InterPro"/>
</dbReference>
<dbReference type="PANTHER" id="PTHR24292">
    <property type="entry name" value="CYTOCHROME P450"/>
    <property type="match status" value="1"/>
</dbReference>
<keyword evidence="15" id="KW-1185">Reference proteome</keyword>
<evidence type="ECO:0000256" key="7">
    <source>
        <dbReference type="ARBA" id="ARBA00022824"/>
    </source>
</evidence>
<comment type="similarity">
    <text evidence="4">Belongs to the cytochrome P450 family.</text>
</comment>
<evidence type="ECO:0000313" key="15">
    <source>
        <dbReference type="Proteomes" id="UP000075901"/>
    </source>
</evidence>
<evidence type="ECO:0008006" key="16">
    <source>
        <dbReference type="Google" id="ProtNLM"/>
    </source>
</evidence>
<evidence type="ECO:0000256" key="8">
    <source>
        <dbReference type="ARBA" id="ARBA00022848"/>
    </source>
</evidence>
<dbReference type="GO" id="GO:0005789">
    <property type="term" value="C:endoplasmic reticulum membrane"/>
    <property type="evidence" value="ECO:0007669"/>
    <property type="project" value="UniProtKB-SubCell"/>
</dbReference>
<comment type="subcellular location">
    <subcellularLocation>
        <location evidence="3">Endoplasmic reticulum membrane</location>
        <topology evidence="3">Peripheral membrane protein</topology>
    </subcellularLocation>
    <subcellularLocation>
        <location evidence="2">Microsome membrane</location>
        <topology evidence="2">Peripheral membrane protein</topology>
    </subcellularLocation>
</comment>